<name>A0ABS5W1Z6_9BACT</name>
<feature type="transmembrane region" description="Helical" evidence="1">
    <location>
        <begin position="250"/>
        <end position="268"/>
    </location>
</feature>
<keyword evidence="3" id="KW-1185">Reference proteome</keyword>
<organism evidence="2 3">
    <name type="scientific">Chryseosolibacter indicus</name>
    <dbReference type="NCBI Taxonomy" id="2782351"/>
    <lineage>
        <taxon>Bacteria</taxon>
        <taxon>Pseudomonadati</taxon>
        <taxon>Bacteroidota</taxon>
        <taxon>Cytophagia</taxon>
        <taxon>Cytophagales</taxon>
        <taxon>Chryseotaleaceae</taxon>
        <taxon>Chryseosolibacter</taxon>
    </lineage>
</organism>
<feature type="transmembrane region" description="Helical" evidence="1">
    <location>
        <begin position="31"/>
        <end position="53"/>
    </location>
</feature>
<keyword evidence="1" id="KW-0812">Transmembrane</keyword>
<sequence length="429" mass="48594">MSVFLYLLHIIFIVGILWRLSAREDKQLKFFYLSAASFKIACGIMLGVIYHHYYATGDTLIYFHEANTLVGIAKNDAGAFVEFLLTNTVNGNKLALEITEARAVLFIKFVALINLATSGNYWITTAYFSLISFFASWYLVKKIIQYKPGLKKAALLAFAFLPSAVFWSSGIIKESLAAASLFYLTALFIEFWDRGKIGLYKLISVVPAVWILWGLKYYFLGIFVPVVFTNILFKTLFYRLLEERSLLLKAVTWVGIFVLPLVAITFIHPNLYMDRVLEVIVSNQDAYNSISLPEDKVQFNDLKPTLSSFIVNVPLALFSGIYRPVIIEAGNVFQFISSVENLMLLILTLSAIKNIHLLFHSKDNILLLSIVVYVVLLCILITLSTPNFGTLSRYRVGYLPYFVFLVSLNNPLISFITSMRCLAQKQVAK</sequence>
<dbReference type="EMBL" id="JAHESD010000095">
    <property type="protein sequence ID" value="MBT1706276.1"/>
    <property type="molecule type" value="Genomic_DNA"/>
</dbReference>
<dbReference type="Proteomes" id="UP000772618">
    <property type="component" value="Unassembled WGS sequence"/>
</dbReference>
<accession>A0ABS5W1Z6</accession>
<gene>
    <name evidence="2" type="ORF">KK060_23510</name>
</gene>
<reference evidence="2 3" key="1">
    <citation type="submission" date="2021-05" db="EMBL/GenBank/DDBJ databases">
        <title>A Polyphasic approach of four new species of the genus Ohtaekwangia: Ohtaekwangia histidinii sp. nov., Ohtaekwangia cretensis sp. nov., Ohtaekwangia indiensis sp. nov., Ohtaekwangia reichenbachii sp. nov. from diverse environment.</title>
        <authorList>
            <person name="Octaviana S."/>
        </authorList>
    </citation>
    <scope>NUCLEOTIDE SEQUENCE [LARGE SCALE GENOMIC DNA]</scope>
    <source>
        <strain evidence="2 3">PWU20</strain>
    </source>
</reference>
<proteinExistence type="predicted"/>
<comment type="caution">
    <text evidence="2">The sequence shown here is derived from an EMBL/GenBank/DDBJ whole genome shotgun (WGS) entry which is preliminary data.</text>
</comment>
<keyword evidence="1" id="KW-1133">Transmembrane helix</keyword>
<feature type="transmembrane region" description="Helical" evidence="1">
    <location>
        <begin position="121"/>
        <end position="140"/>
    </location>
</feature>
<evidence type="ECO:0008006" key="4">
    <source>
        <dbReference type="Google" id="ProtNLM"/>
    </source>
</evidence>
<feature type="transmembrane region" description="Helical" evidence="1">
    <location>
        <begin position="398"/>
        <end position="423"/>
    </location>
</feature>
<feature type="transmembrane region" description="Helical" evidence="1">
    <location>
        <begin position="6"/>
        <end position="22"/>
    </location>
</feature>
<evidence type="ECO:0000256" key="1">
    <source>
        <dbReference type="SAM" id="Phobius"/>
    </source>
</evidence>
<protein>
    <recommendedName>
        <fullName evidence="4">Glycosyltransferase RgtA/B/C/D-like domain-containing protein</fullName>
    </recommendedName>
</protein>
<keyword evidence="1" id="KW-0472">Membrane</keyword>
<feature type="transmembrane region" description="Helical" evidence="1">
    <location>
        <begin position="152"/>
        <end position="169"/>
    </location>
</feature>
<evidence type="ECO:0000313" key="3">
    <source>
        <dbReference type="Proteomes" id="UP000772618"/>
    </source>
</evidence>
<feature type="transmembrane region" description="Helical" evidence="1">
    <location>
        <begin position="364"/>
        <end position="386"/>
    </location>
</feature>
<dbReference type="RefSeq" id="WP_254157454.1">
    <property type="nucleotide sequence ID" value="NZ_JAHESD010000095.1"/>
</dbReference>
<feature type="transmembrane region" description="Helical" evidence="1">
    <location>
        <begin position="219"/>
        <end position="238"/>
    </location>
</feature>
<evidence type="ECO:0000313" key="2">
    <source>
        <dbReference type="EMBL" id="MBT1706276.1"/>
    </source>
</evidence>